<proteinExistence type="predicted"/>
<evidence type="ECO:0000313" key="3">
    <source>
        <dbReference type="Proteomes" id="UP000676776"/>
    </source>
</evidence>
<evidence type="ECO:0000256" key="1">
    <source>
        <dbReference type="SAM" id="Phobius"/>
    </source>
</evidence>
<dbReference type="RefSeq" id="WP_208152912.1">
    <property type="nucleotide sequence ID" value="NZ_JAGEVF010000003.1"/>
</dbReference>
<dbReference type="InterPro" id="IPR045749">
    <property type="entry name" value="DUF6090"/>
</dbReference>
<gene>
    <name evidence="2" type="ORF">J4050_05005</name>
</gene>
<organism evidence="2 3">
    <name type="scientific">Winogradskyella pelagia</name>
    <dbReference type="NCBI Taxonomy" id="2819984"/>
    <lineage>
        <taxon>Bacteria</taxon>
        <taxon>Pseudomonadati</taxon>
        <taxon>Bacteroidota</taxon>
        <taxon>Flavobacteriia</taxon>
        <taxon>Flavobacteriales</taxon>
        <taxon>Flavobacteriaceae</taxon>
        <taxon>Winogradskyella</taxon>
    </lineage>
</organism>
<dbReference type="Proteomes" id="UP000676776">
    <property type="component" value="Unassembled WGS sequence"/>
</dbReference>
<sequence>MKNQTSKYFKYAVGEIILVVIGILIALQINNWNEARKLNIKESIYLKGLKADFEQSNLALERVIKKTSRVSKRVDTLVSLIKKNGNELSVIQIDTLISGSSGFTVFMPSEGVINDIIGSGKLDMVTNKVLREKIASWDADLKMIREFENLGKTISNNYSNHISQYFDLANFKFNEPTFLNDKRHQFLNDHIMTNYMARIFGNSMTLNALYREKTTEIDTLIGIINTELK</sequence>
<keyword evidence="3" id="KW-1185">Reference proteome</keyword>
<dbReference type="Pfam" id="PF19578">
    <property type="entry name" value="DUF6090"/>
    <property type="match status" value="1"/>
</dbReference>
<keyword evidence="1" id="KW-0812">Transmembrane</keyword>
<protein>
    <submittedName>
        <fullName evidence="2">Uncharacterized protein</fullName>
    </submittedName>
</protein>
<keyword evidence="1" id="KW-0472">Membrane</keyword>
<evidence type="ECO:0000313" key="2">
    <source>
        <dbReference type="EMBL" id="MBO3116093.1"/>
    </source>
</evidence>
<comment type="caution">
    <text evidence="2">The sequence shown here is derived from an EMBL/GenBank/DDBJ whole genome shotgun (WGS) entry which is preliminary data.</text>
</comment>
<dbReference type="EMBL" id="JAGEVF010000003">
    <property type="protein sequence ID" value="MBO3116093.1"/>
    <property type="molecule type" value="Genomic_DNA"/>
</dbReference>
<reference evidence="2 3" key="1">
    <citation type="submission" date="2021-03" db="EMBL/GenBank/DDBJ databases">
        <title>Winogradskyella sp. nov., isolated from costal sediment.</title>
        <authorList>
            <person name="Gao C."/>
        </authorList>
    </citation>
    <scope>NUCLEOTIDE SEQUENCE [LARGE SCALE GENOMIC DNA]</scope>
    <source>
        <strain evidence="2 3">DF17</strain>
    </source>
</reference>
<accession>A0ABS3T029</accession>
<name>A0ABS3T029_9FLAO</name>
<feature type="transmembrane region" description="Helical" evidence="1">
    <location>
        <begin position="12"/>
        <end position="29"/>
    </location>
</feature>
<keyword evidence="1" id="KW-1133">Transmembrane helix</keyword>